<protein>
    <submittedName>
        <fullName evidence="2">CAZy families GH4 protein</fullName>
    </submittedName>
</protein>
<feature type="region of interest" description="Disordered" evidence="1">
    <location>
        <begin position="72"/>
        <end position="93"/>
    </location>
</feature>
<dbReference type="EMBL" id="KF125513">
    <property type="protein sequence ID" value="AIA92840.1"/>
    <property type="molecule type" value="Genomic_DNA"/>
</dbReference>
<evidence type="ECO:0000256" key="1">
    <source>
        <dbReference type="SAM" id="MobiDB-lite"/>
    </source>
</evidence>
<sequence>MRSPERIESFEEGRLFGAEWIQTLGALPNEYLHYYNYQREIRQADEVDLPDAGTLPARTTNGLLGVRTHLLPPLPRLAGQPPRTRSHLHGNQP</sequence>
<organism evidence="2">
    <name type="scientific">uncultured Clavibacter sp</name>
    <dbReference type="NCBI Taxonomy" id="378178"/>
    <lineage>
        <taxon>Bacteria</taxon>
        <taxon>Bacillati</taxon>
        <taxon>Actinomycetota</taxon>
        <taxon>Actinomycetes</taxon>
        <taxon>Micrococcales</taxon>
        <taxon>Microbacteriaceae</taxon>
        <taxon>Clavibacter</taxon>
        <taxon>environmental samples</taxon>
    </lineage>
</organism>
<name>A0A060CIG0_9MICO</name>
<evidence type="ECO:0000313" key="2">
    <source>
        <dbReference type="EMBL" id="AIA92840.1"/>
    </source>
</evidence>
<dbReference type="AlphaFoldDB" id="A0A060CIG0"/>
<accession>A0A060CIG0</accession>
<proteinExistence type="predicted"/>
<reference evidence="2" key="1">
    <citation type="journal article" date="2013" name="Environ. Microbiol.">
        <title>Seasonally variable intestinal metagenomes of the red palm weevil (Rhynchophorus ferrugineus).</title>
        <authorList>
            <person name="Jia S."/>
            <person name="Zhang X."/>
            <person name="Zhang G."/>
            <person name="Yin A."/>
            <person name="Zhang S."/>
            <person name="Li F."/>
            <person name="Wang L."/>
            <person name="Zhao D."/>
            <person name="Yun Q."/>
            <person name="Tala"/>
            <person name="Wang J."/>
            <person name="Sun G."/>
            <person name="Baabdullah M."/>
            <person name="Yu X."/>
            <person name="Hu S."/>
            <person name="Al-Mssallem I.S."/>
            <person name="Yu J."/>
        </authorList>
    </citation>
    <scope>NUCLEOTIDE SEQUENCE</scope>
</reference>
<feature type="compositionally biased region" description="Basic residues" evidence="1">
    <location>
        <begin position="84"/>
        <end position="93"/>
    </location>
</feature>